<feature type="domain" description="Helix-turn-helix" evidence="1">
    <location>
        <begin position="33"/>
        <end position="79"/>
    </location>
</feature>
<dbReference type="InterPro" id="IPR041657">
    <property type="entry name" value="HTH_17"/>
</dbReference>
<comment type="caution">
    <text evidence="2">The sequence shown here is derived from an EMBL/GenBank/DDBJ whole genome shotgun (WGS) entry which is preliminary data.</text>
</comment>
<evidence type="ECO:0000313" key="2">
    <source>
        <dbReference type="EMBL" id="TFW40892.1"/>
    </source>
</evidence>
<dbReference type="InterPro" id="IPR009061">
    <property type="entry name" value="DNA-bd_dom_put_sf"/>
</dbReference>
<dbReference type="AlphaFoldDB" id="A0A4Y9TCT1"/>
<accession>A0A4Y9TCT1</accession>
<dbReference type="Pfam" id="PF12728">
    <property type="entry name" value="HTH_17"/>
    <property type="match status" value="1"/>
</dbReference>
<keyword evidence="2" id="KW-0238">DNA-binding</keyword>
<reference evidence="2 3" key="1">
    <citation type="submission" date="2019-03" db="EMBL/GenBank/DDBJ databases">
        <title>Biocontrol and xenobiotic degradation properties of endophytic Pseudomonas fluorescens strain BRZ63.</title>
        <authorList>
            <person name="Chlebek D.A."/>
            <person name="Pinski A."/>
            <person name="Zur J.P."/>
            <person name="Michalska J."/>
            <person name="Hupert-Kocurek K.T."/>
        </authorList>
    </citation>
    <scope>NUCLEOTIDE SEQUENCE [LARGE SCALE GENOMIC DNA]</scope>
    <source>
        <strain evidence="2 3">BRZ63</strain>
    </source>
</reference>
<dbReference type="SUPFAM" id="SSF46955">
    <property type="entry name" value="Putative DNA-binding domain"/>
    <property type="match status" value="1"/>
</dbReference>
<name>A0A4Y9TCT1_PSEFL</name>
<dbReference type="Proteomes" id="UP000297322">
    <property type="component" value="Unassembled WGS sequence"/>
</dbReference>
<evidence type="ECO:0000259" key="1">
    <source>
        <dbReference type="Pfam" id="PF12728"/>
    </source>
</evidence>
<dbReference type="EMBL" id="SPVI01000017">
    <property type="protein sequence ID" value="TFW40892.1"/>
    <property type="molecule type" value="Genomic_DNA"/>
</dbReference>
<dbReference type="GO" id="GO:0003677">
    <property type="term" value="F:DNA binding"/>
    <property type="evidence" value="ECO:0007669"/>
    <property type="project" value="UniProtKB-KW"/>
</dbReference>
<dbReference type="RefSeq" id="WP_135196856.1">
    <property type="nucleotide sequence ID" value="NZ_SPVI01000017.1"/>
</dbReference>
<evidence type="ECO:0000313" key="3">
    <source>
        <dbReference type="Proteomes" id="UP000297322"/>
    </source>
</evidence>
<gene>
    <name evidence="2" type="ORF">E4T65_23885</name>
</gene>
<proteinExistence type="predicted"/>
<protein>
    <submittedName>
        <fullName evidence="2">DNA-binding protein</fullName>
    </submittedName>
</protein>
<sequence length="85" mass="9341">MSATNQIEIIKTEIAISLGYDPSRPPNQIDDHQAALALGVKVGTLSVWRSTGRYGLPFSKIGRLVRYRLADVAKFIDSRTSIHTG</sequence>
<organism evidence="2 3">
    <name type="scientific">Pseudomonas fluorescens</name>
    <dbReference type="NCBI Taxonomy" id="294"/>
    <lineage>
        <taxon>Bacteria</taxon>
        <taxon>Pseudomonadati</taxon>
        <taxon>Pseudomonadota</taxon>
        <taxon>Gammaproteobacteria</taxon>
        <taxon>Pseudomonadales</taxon>
        <taxon>Pseudomonadaceae</taxon>
        <taxon>Pseudomonas</taxon>
    </lineage>
</organism>